<keyword evidence="3" id="KW-1185">Reference proteome</keyword>
<dbReference type="GeneID" id="63460535"/>
<dbReference type="RefSeq" id="WP_154657602.1">
    <property type="nucleotide sequence ID" value="NZ_JAAFNI010000001.1"/>
</dbReference>
<sequence length="57" mass="6326">MSEEHPVDSHTFPDPEEALAYFSPEKMAAATPRRMILDSSGKPIKEKPEDTSELPPS</sequence>
<evidence type="ECO:0000313" key="2">
    <source>
        <dbReference type="EMBL" id="SNV16811.1"/>
    </source>
</evidence>
<organism evidence="2 3">
    <name type="scientific">Dermatophilus congolensis</name>
    <dbReference type="NCBI Taxonomy" id="1863"/>
    <lineage>
        <taxon>Bacteria</taxon>
        <taxon>Bacillati</taxon>
        <taxon>Actinomycetota</taxon>
        <taxon>Actinomycetes</taxon>
        <taxon>Micrococcales</taxon>
        <taxon>Dermatophilaceae</taxon>
        <taxon>Dermatophilus</taxon>
    </lineage>
</organism>
<protein>
    <submittedName>
        <fullName evidence="2">Uncharacterized protein</fullName>
    </submittedName>
</protein>
<dbReference type="EMBL" id="LT906453">
    <property type="protein sequence ID" value="SNV16811.1"/>
    <property type="molecule type" value="Genomic_DNA"/>
</dbReference>
<accession>A0A239V3I8</accession>
<gene>
    <name evidence="2" type="ORF">SAMEA4475696_00077</name>
</gene>
<evidence type="ECO:0000313" key="3">
    <source>
        <dbReference type="Proteomes" id="UP000242637"/>
    </source>
</evidence>
<feature type="region of interest" description="Disordered" evidence="1">
    <location>
        <begin position="33"/>
        <end position="57"/>
    </location>
</feature>
<dbReference type="AlphaFoldDB" id="A0A239V3I8"/>
<dbReference type="Proteomes" id="UP000242637">
    <property type="component" value="Chromosome 1"/>
</dbReference>
<evidence type="ECO:0000256" key="1">
    <source>
        <dbReference type="SAM" id="MobiDB-lite"/>
    </source>
</evidence>
<name>A0A239V3I8_9MICO</name>
<proteinExistence type="predicted"/>
<dbReference type="KEGG" id="dco:SAMEA4475696_0077"/>
<reference evidence="2 3" key="1">
    <citation type="submission" date="2017-06" db="EMBL/GenBank/DDBJ databases">
        <authorList>
            <consortium name="Pathogen Informatics"/>
        </authorList>
    </citation>
    <scope>NUCLEOTIDE SEQUENCE [LARGE SCALE GENOMIC DNA]</scope>
    <source>
        <strain evidence="2 3">NCTC13039</strain>
    </source>
</reference>